<accession>Q3A418</accession>
<dbReference type="PANTHER" id="PTHR47545:SF2">
    <property type="entry name" value="CC-ADDING TRNA NUCLEOTIDYLTRANSFERASE"/>
    <property type="match status" value="1"/>
</dbReference>
<dbReference type="InterPro" id="IPR032828">
    <property type="entry name" value="PolyA_RNA-bd"/>
</dbReference>
<feature type="domain" description="tRNA nucleotidyltransferase/poly(A) polymerase RNA and SrmB- binding" evidence="13">
    <location>
        <begin position="178"/>
        <end position="230"/>
    </location>
</feature>
<organism evidence="14 15">
    <name type="scientific">Syntrophotalea carbinolica (strain DSM 2380 / NBRC 103641 / GraBd1)</name>
    <name type="common">Pelobacter carbinolicus</name>
    <dbReference type="NCBI Taxonomy" id="338963"/>
    <lineage>
        <taxon>Bacteria</taxon>
        <taxon>Pseudomonadati</taxon>
        <taxon>Thermodesulfobacteriota</taxon>
        <taxon>Desulfuromonadia</taxon>
        <taxon>Desulfuromonadales</taxon>
        <taxon>Syntrophotaleaceae</taxon>
        <taxon>Syntrophotalea</taxon>
    </lineage>
</organism>
<gene>
    <name evidence="14" type="primary">cca</name>
    <name evidence="14" type="ordered locus">Pcar_1645</name>
</gene>
<dbReference type="SUPFAM" id="SSF81891">
    <property type="entry name" value="Poly A polymerase C-terminal region-like"/>
    <property type="match status" value="1"/>
</dbReference>
<comment type="cofactor">
    <cofactor evidence="1">
        <name>Mg(2+)</name>
        <dbReference type="ChEBI" id="CHEBI:18420"/>
    </cofactor>
</comment>
<dbReference type="Gene3D" id="1.10.3090.10">
    <property type="entry name" value="cca-adding enzyme, domain 2"/>
    <property type="match status" value="1"/>
</dbReference>
<evidence type="ECO:0000256" key="10">
    <source>
        <dbReference type="ARBA" id="ARBA00022884"/>
    </source>
</evidence>
<dbReference type="InterPro" id="IPR050124">
    <property type="entry name" value="tRNA_CCA-adding_enzyme"/>
</dbReference>
<dbReference type="InterPro" id="IPR043519">
    <property type="entry name" value="NT_sf"/>
</dbReference>
<keyword evidence="7" id="KW-0479">Metal-binding</keyword>
<evidence type="ECO:0000259" key="12">
    <source>
        <dbReference type="Pfam" id="PF01743"/>
    </source>
</evidence>
<evidence type="ECO:0000256" key="2">
    <source>
        <dbReference type="ARBA" id="ARBA00007265"/>
    </source>
</evidence>
<dbReference type="STRING" id="338963.Pcar_1645"/>
<dbReference type="SUPFAM" id="SSF81301">
    <property type="entry name" value="Nucleotidyltransferase"/>
    <property type="match status" value="1"/>
</dbReference>
<dbReference type="GO" id="GO:0008033">
    <property type="term" value="P:tRNA processing"/>
    <property type="evidence" value="ECO:0007669"/>
    <property type="project" value="UniProtKB-KW"/>
</dbReference>
<keyword evidence="9" id="KW-0460">Magnesium</keyword>
<keyword evidence="15" id="KW-1185">Reference proteome</keyword>
<evidence type="ECO:0000256" key="1">
    <source>
        <dbReference type="ARBA" id="ARBA00001946"/>
    </source>
</evidence>
<evidence type="ECO:0000256" key="7">
    <source>
        <dbReference type="ARBA" id="ARBA00022723"/>
    </source>
</evidence>
<dbReference type="InterPro" id="IPR002646">
    <property type="entry name" value="PolA_pol_head_dom"/>
</dbReference>
<feature type="domain" description="Poly A polymerase head" evidence="12">
    <location>
        <begin position="30"/>
        <end position="147"/>
    </location>
</feature>
<dbReference type="RefSeq" id="WP_011341378.1">
    <property type="nucleotide sequence ID" value="NC_007498.2"/>
</dbReference>
<keyword evidence="5" id="KW-0819">tRNA processing</keyword>
<keyword evidence="8" id="KW-0547">Nucleotide-binding</keyword>
<dbReference type="eggNOG" id="COG0617">
    <property type="taxonomic scope" value="Bacteria"/>
</dbReference>
<dbReference type="Gene3D" id="3.30.460.10">
    <property type="entry name" value="Beta Polymerase, domain 2"/>
    <property type="match status" value="1"/>
</dbReference>
<name>Q3A418_SYNC1</name>
<evidence type="ECO:0000256" key="5">
    <source>
        <dbReference type="ARBA" id="ARBA00022694"/>
    </source>
</evidence>
<dbReference type="GO" id="GO:0000049">
    <property type="term" value="F:tRNA binding"/>
    <property type="evidence" value="ECO:0007669"/>
    <property type="project" value="UniProtKB-KW"/>
</dbReference>
<keyword evidence="10 11" id="KW-0694">RNA-binding</keyword>
<keyword evidence="6" id="KW-0548">Nucleotidyltransferase</keyword>
<evidence type="ECO:0000256" key="3">
    <source>
        <dbReference type="ARBA" id="ARBA00022555"/>
    </source>
</evidence>
<dbReference type="Proteomes" id="UP000002534">
    <property type="component" value="Chromosome"/>
</dbReference>
<dbReference type="KEGG" id="pca:Pcar_1645"/>
<comment type="similarity">
    <text evidence="2 11">Belongs to the tRNA nucleotidyltransferase/poly(A) polymerase family.</text>
</comment>
<dbReference type="Pfam" id="PF12627">
    <property type="entry name" value="PolyA_pol_RNAbd"/>
    <property type="match status" value="1"/>
</dbReference>
<reference evidence="14 15" key="2">
    <citation type="journal article" date="2012" name="BMC Genomics">
        <title>The genome of Pelobacter carbinolicus reveals surprising metabolic capabilities and physiological features.</title>
        <authorList>
            <person name="Aklujkar M."/>
            <person name="Haveman S.A."/>
            <person name="Didonato R.Jr."/>
            <person name="Chertkov O."/>
            <person name="Han C.S."/>
            <person name="Land M.L."/>
            <person name="Brown P."/>
            <person name="Lovley D.R."/>
        </authorList>
    </citation>
    <scope>NUCLEOTIDE SEQUENCE [LARGE SCALE GENOMIC DNA]</scope>
    <source>
        <strain evidence="15">DSM 2380 / NBRC 103641 / GraBd1</strain>
    </source>
</reference>
<evidence type="ECO:0000256" key="11">
    <source>
        <dbReference type="RuleBase" id="RU003953"/>
    </source>
</evidence>
<evidence type="ECO:0000256" key="4">
    <source>
        <dbReference type="ARBA" id="ARBA00022679"/>
    </source>
</evidence>
<protein>
    <submittedName>
        <fullName evidence="14">tRNA nucleotidyltransferase, putative</fullName>
    </submittedName>
</protein>
<dbReference type="AlphaFoldDB" id="Q3A418"/>
<dbReference type="EMBL" id="CP000142">
    <property type="protein sequence ID" value="ABA88889.1"/>
    <property type="molecule type" value="Genomic_DNA"/>
</dbReference>
<dbReference type="GO" id="GO:0000166">
    <property type="term" value="F:nucleotide binding"/>
    <property type="evidence" value="ECO:0007669"/>
    <property type="project" value="UniProtKB-KW"/>
</dbReference>
<dbReference type="HOGENOM" id="CLU_015961_6_0_7"/>
<dbReference type="CDD" id="cd05398">
    <property type="entry name" value="NT_ClassII-CCAase"/>
    <property type="match status" value="1"/>
</dbReference>
<keyword evidence="4 11" id="KW-0808">Transferase</keyword>
<evidence type="ECO:0000259" key="13">
    <source>
        <dbReference type="Pfam" id="PF12627"/>
    </source>
</evidence>
<evidence type="ECO:0000256" key="8">
    <source>
        <dbReference type="ARBA" id="ARBA00022741"/>
    </source>
</evidence>
<evidence type="ECO:0000256" key="9">
    <source>
        <dbReference type="ARBA" id="ARBA00022842"/>
    </source>
</evidence>
<sequence length="438" mass="48686">MRSLSKVCRDLKSFLPLRELARLLLPNQACFLVGGAVRDMFLGRPCSDFDFTTPFDPTPLARAFARNLSASWFFLDQKRRQSRVVLRCGDNDVCCDFSPFRATSLTADLLLRDFRINAMALRVYADTSPADFFDPLSGLCDLRRRHLSICSGTVLQQDPLRILKGLRHCKVLHLTPGNDTLQKMREAAPELPGVAAERVKRELGLLLDDEAVTAALESLLDSGAAASVFKFSRGQVVAAEALRNIQRYQERLLDVAEGNYGEFVRCAMRYKFEECFSRQAALNLTVILKGVPSKVARNVMVALKLARNTTRALNGYLDLGEGCLREAKRLTSGSRGRMWWVSGLGPDPVGGLIFLACSEWCPRSADVQRVLDLALDFASGGPPEDFLDGRWICSNLALKPGPLVGNAIQAVRREEMAGRVLTAEQARQFLLGRYQKTH</sequence>
<evidence type="ECO:0000313" key="14">
    <source>
        <dbReference type="EMBL" id="ABA88889.1"/>
    </source>
</evidence>
<keyword evidence="3" id="KW-0820">tRNA-binding</keyword>
<proteinExistence type="inferred from homology"/>
<dbReference type="GO" id="GO:0046872">
    <property type="term" value="F:metal ion binding"/>
    <property type="evidence" value="ECO:0007669"/>
    <property type="project" value="UniProtKB-KW"/>
</dbReference>
<dbReference type="PANTHER" id="PTHR47545">
    <property type="entry name" value="MULTIFUNCTIONAL CCA PROTEIN"/>
    <property type="match status" value="1"/>
</dbReference>
<reference evidence="15" key="1">
    <citation type="submission" date="2005-10" db="EMBL/GenBank/DDBJ databases">
        <title>Complete sequence of Pelobacter carbinolicus DSM 2380.</title>
        <authorList>
            <person name="Copeland A."/>
            <person name="Lucas S."/>
            <person name="Lapidus A."/>
            <person name="Barry K."/>
            <person name="Detter J.C."/>
            <person name="Glavina T."/>
            <person name="Hammon N."/>
            <person name="Israni S."/>
            <person name="Pitluck S."/>
            <person name="Chertkov O."/>
            <person name="Schmutz J."/>
            <person name="Larimer F."/>
            <person name="Land M."/>
            <person name="Kyrpides N."/>
            <person name="Ivanova N."/>
            <person name="Richardson P."/>
        </authorList>
    </citation>
    <scope>NUCLEOTIDE SEQUENCE [LARGE SCALE GENOMIC DNA]</scope>
    <source>
        <strain evidence="15">DSM 2380 / NBRC 103641 / GraBd1</strain>
    </source>
</reference>
<dbReference type="GO" id="GO:0016779">
    <property type="term" value="F:nucleotidyltransferase activity"/>
    <property type="evidence" value="ECO:0007669"/>
    <property type="project" value="UniProtKB-KW"/>
</dbReference>
<dbReference type="Pfam" id="PF01743">
    <property type="entry name" value="PolyA_pol"/>
    <property type="match status" value="1"/>
</dbReference>
<evidence type="ECO:0000313" key="15">
    <source>
        <dbReference type="Proteomes" id="UP000002534"/>
    </source>
</evidence>
<evidence type="ECO:0000256" key="6">
    <source>
        <dbReference type="ARBA" id="ARBA00022695"/>
    </source>
</evidence>
<dbReference type="OrthoDB" id="9805698at2"/>